<dbReference type="Proteomes" id="UP001419268">
    <property type="component" value="Unassembled WGS sequence"/>
</dbReference>
<reference evidence="1 2" key="1">
    <citation type="submission" date="2024-01" db="EMBL/GenBank/DDBJ databases">
        <title>Genome assemblies of Stephania.</title>
        <authorList>
            <person name="Yang L."/>
        </authorList>
    </citation>
    <scope>NUCLEOTIDE SEQUENCE [LARGE SCALE GENOMIC DNA]</scope>
    <source>
        <strain evidence="1">JXDWG</strain>
        <tissue evidence="1">Leaf</tissue>
    </source>
</reference>
<dbReference type="AlphaFoldDB" id="A0AAP0E9B7"/>
<dbReference type="EMBL" id="JBBNAG010000012">
    <property type="protein sequence ID" value="KAK9089044.1"/>
    <property type="molecule type" value="Genomic_DNA"/>
</dbReference>
<evidence type="ECO:0000313" key="2">
    <source>
        <dbReference type="Proteomes" id="UP001419268"/>
    </source>
</evidence>
<gene>
    <name evidence="1" type="ORF">Scep_028126</name>
</gene>
<organism evidence="1 2">
    <name type="scientific">Stephania cephalantha</name>
    <dbReference type="NCBI Taxonomy" id="152367"/>
    <lineage>
        <taxon>Eukaryota</taxon>
        <taxon>Viridiplantae</taxon>
        <taxon>Streptophyta</taxon>
        <taxon>Embryophyta</taxon>
        <taxon>Tracheophyta</taxon>
        <taxon>Spermatophyta</taxon>
        <taxon>Magnoliopsida</taxon>
        <taxon>Ranunculales</taxon>
        <taxon>Menispermaceae</taxon>
        <taxon>Menispermoideae</taxon>
        <taxon>Cissampelideae</taxon>
        <taxon>Stephania</taxon>
    </lineage>
</organism>
<comment type="caution">
    <text evidence="1">The sequence shown here is derived from an EMBL/GenBank/DDBJ whole genome shotgun (WGS) entry which is preliminary data.</text>
</comment>
<name>A0AAP0E9B7_9MAGN</name>
<evidence type="ECO:0000313" key="1">
    <source>
        <dbReference type="EMBL" id="KAK9089044.1"/>
    </source>
</evidence>
<accession>A0AAP0E9B7</accession>
<protein>
    <submittedName>
        <fullName evidence="1">Uncharacterized protein</fullName>
    </submittedName>
</protein>
<sequence length="371" mass="41180">MVLEHLSSMAPKVDVRLETFEAELKKLHEMEESVNGFANKMEEFRSEVCFEISAVRSEIWSLRQKIEAFVVQSRALRPTIGGDSAIGMLGSQIGDNQGSRVPDPLDPGFSVEFLSVGAPDQHRHSYAQDSIEDLLQPLATAPSHSKVMQINMFSGVNVRNLPDLVSASSVLPLFVVISQSQTRGATPSLIEAQIHKKLMIINPSDSITFNLEPLQAHGSWGLLVVTKEVTRIATRSKAVSPPPWPPPSSSSSTTFGVIILGVVQDSITEVDLGKTMLLCQWRTQGDRTVRAVTLRWGLSDNMSTSTFNSHYFVVTLDGSRWVHHLSQFVLWVHFATWSFLSHLFSSAFGLSIHFYWLEDQSSTSFPSCYSI</sequence>
<keyword evidence="2" id="KW-1185">Reference proteome</keyword>
<proteinExistence type="predicted"/>